<dbReference type="KEGG" id="kim:G3T16_11510"/>
<gene>
    <name evidence="3" type="ORF">G3T16_11510</name>
</gene>
<organism evidence="3 4">
    <name type="scientific">Kineobactrum salinum</name>
    <dbReference type="NCBI Taxonomy" id="2708301"/>
    <lineage>
        <taxon>Bacteria</taxon>
        <taxon>Pseudomonadati</taxon>
        <taxon>Pseudomonadota</taxon>
        <taxon>Gammaproteobacteria</taxon>
        <taxon>Cellvibrionales</taxon>
        <taxon>Halieaceae</taxon>
        <taxon>Kineobactrum</taxon>
    </lineage>
</organism>
<evidence type="ECO:0000259" key="1">
    <source>
        <dbReference type="Pfam" id="PF09722"/>
    </source>
</evidence>
<feature type="domain" description="Antitoxin Xre-like helix-turn-helix" evidence="2">
    <location>
        <begin position="40"/>
        <end position="92"/>
    </location>
</feature>
<evidence type="ECO:0000313" key="4">
    <source>
        <dbReference type="Proteomes" id="UP000477680"/>
    </source>
</evidence>
<keyword evidence="4" id="KW-1185">Reference proteome</keyword>
<protein>
    <submittedName>
        <fullName evidence="3">DUF2384 domain-containing protein</fullName>
    </submittedName>
</protein>
<evidence type="ECO:0000313" key="3">
    <source>
        <dbReference type="EMBL" id="QIB65954.1"/>
    </source>
</evidence>
<dbReference type="AlphaFoldDB" id="A0A6C0U8R7"/>
<dbReference type="Pfam" id="PF20432">
    <property type="entry name" value="Xre-like-HTH"/>
    <property type="match status" value="1"/>
</dbReference>
<feature type="domain" description="Antitoxin Xre/MbcA/ParS-like toxin-binding" evidence="1">
    <location>
        <begin position="96"/>
        <end position="149"/>
    </location>
</feature>
<proteinExistence type="predicted"/>
<accession>A0A6C0U8R7</accession>
<sequence>MSPIRAPVMQEVIMQARLPQQEQVSPQPRTAIPNDISGAVTAALNILEKWRVAPASQQAMLGISRRSWFSWKKSPPAQIDADKLERISYILGIWKALRQLFPDDHGYERWPELPNSAPLFGGQPPLQRMTAGQVGDLYAVRAWLDGWRGW</sequence>
<name>A0A6C0U8R7_9GAMM</name>
<dbReference type="RefSeq" id="WP_163495392.1">
    <property type="nucleotide sequence ID" value="NZ_CP048711.1"/>
</dbReference>
<dbReference type="InterPro" id="IPR046847">
    <property type="entry name" value="Xre-like_HTH"/>
</dbReference>
<reference evidence="3 4" key="1">
    <citation type="submission" date="2020-02" db="EMBL/GenBank/DDBJ databases">
        <title>Genome sequencing for Kineobactrum sp. M2.</title>
        <authorList>
            <person name="Park S.-J."/>
        </authorList>
    </citation>
    <scope>NUCLEOTIDE SEQUENCE [LARGE SCALE GENOMIC DNA]</scope>
    <source>
        <strain evidence="3 4">M2</strain>
    </source>
</reference>
<dbReference type="EMBL" id="CP048711">
    <property type="protein sequence ID" value="QIB65954.1"/>
    <property type="molecule type" value="Genomic_DNA"/>
</dbReference>
<dbReference type="InterPro" id="IPR024467">
    <property type="entry name" value="Xre/MbcA/ParS-like_toxin-bd"/>
</dbReference>
<dbReference type="Pfam" id="PF09722">
    <property type="entry name" value="Xre_MbcA_ParS_C"/>
    <property type="match status" value="1"/>
</dbReference>
<dbReference type="Proteomes" id="UP000477680">
    <property type="component" value="Chromosome"/>
</dbReference>
<evidence type="ECO:0000259" key="2">
    <source>
        <dbReference type="Pfam" id="PF20432"/>
    </source>
</evidence>
<dbReference type="GO" id="GO:0003677">
    <property type="term" value="F:DNA binding"/>
    <property type="evidence" value="ECO:0007669"/>
    <property type="project" value="InterPro"/>
</dbReference>